<reference evidence="1 2" key="1">
    <citation type="submission" date="2018-05" db="EMBL/GenBank/DDBJ databases">
        <title>Genomic Encyclopedia of Type Strains, Phase IV (KMG-IV): sequencing the most valuable type-strain genomes for metagenomic binning, comparative biology and taxonomic classification.</title>
        <authorList>
            <person name="Goeker M."/>
        </authorList>
    </citation>
    <scope>NUCLEOTIDE SEQUENCE [LARGE SCALE GENOMIC DNA]</scope>
    <source>
        <strain evidence="1 2">DSM 28816</strain>
    </source>
</reference>
<dbReference type="AlphaFoldDB" id="A0A318EPY8"/>
<dbReference type="Proteomes" id="UP000247523">
    <property type="component" value="Unassembled WGS sequence"/>
</dbReference>
<name>A0A318EPY8_9FIRM</name>
<evidence type="ECO:0000313" key="1">
    <source>
        <dbReference type="EMBL" id="PXV88443.1"/>
    </source>
</evidence>
<dbReference type="EMBL" id="QICS01000008">
    <property type="protein sequence ID" value="PXV88443.1"/>
    <property type="molecule type" value="Genomic_DNA"/>
</dbReference>
<protein>
    <submittedName>
        <fullName evidence="1">Uncharacterized protein</fullName>
    </submittedName>
</protein>
<organism evidence="1 2">
    <name type="scientific">Lachnotalea glycerini</name>
    <dbReference type="NCBI Taxonomy" id="1763509"/>
    <lineage>
        <taxon>Bacteria</taxon>
        <taxon>Bacillati</taxon>
        <taxon>Bacillota</taxon>
        <taxon>Clostridia</taxon>
        <taxon>Lachnospirales</taxon>
        <taxon>Lachnospiraceae</taxon>
        <taxon>Lachnotalea</taxon>
    </lineage>
</organism>
<comment type="caution">
    <text evidence="1">The sequence shown here is derived from an EMBL/GenBank/DDBJ whole genome shotgun (WGS) entry which is preliminary data.</text>
</comment>
<evidence type="ECO:0000313" key="2">
    <source>
        <dbReference type="Proteomes" id="UP000247523"/>
    </source>
</evidence>
<proteinExistence type="predicted"/>
<gene>
    <name evidence="1" type="ORF">C8E03_108170</name>
</gene>
<accession>A0A318EPY8</accession>
<dbReference type="RefSeq" id="WP_110291436.1">
    <property type="nucleotide sequence ID" value="NZ_QICS01000008.1"/>
</dbReference>
<sequence>MNKIEQLKPLTIGILGYNTDLSFRGLHDLACDNEEQVEQHKKEFLKLADETKIIPITNTNLLSSRRAVRIDQLILFDDDRWLIESNKAENILKIKRFLLCHSCVPEEYQILKYEDVF</sequence>